<dbReference type="STRING" id="4615.A0A199UHX0"/>
<comment type="similarity">
    <text evidence="1 4">Belongs to the glycosyl hydrolase 37 family.</text>
</comment>
<dbReference type="InterPro" id="IPR008928">
    <property type="entry name" value="6-hairpin_glycosidase_sf"/>
</dbReference>
<evidence type="ECO:0000313" key="6">
    <source>
        <dbReference type="EMBL" id="OAY64487.1"/>
    </source>
</evidence>
<dbReference type="EMBL" id="LSRQ01007876">
    <property type="protein sequence ID" value="OAY64487.1"/>
    <property type="molecule type" value="Genomic_DNA"/>
</dbReference>
<organism evidence="6 7">
    <name type="scientific">Ananas comosus</name>
    <name type="common">Pineapple</name>
    <name type="synonym">Ananas ananas</name>
    <dbReference type="NCBI Taxonomy" id="4615"/>
    <lineage>
        <taxon>Eukaryota</taxon>
        <taxon>Viridiplantae</taxon>
        <taxon>Streptophyta</taxon>
        <taxon>Embryophyta</taxon>
        <taxon>Tracheophyta</taxon>
        <taxon>Spermatophyta</taxon>
        <taxon>Magnoliopsida</taxon>
        <taxon>Liliopsida</taxon>
        <taxon>Poales</taxon>
        <taxon>Bromeliaceae</taxon>
        <taxon>Bromelioideae</taxon>
        <taxon>Ananas</taxon>
    </lineage>
</organism>
<dbReference type="PANTHER" id="PTHR23403:SF1">
    <property type="entry name" value="TREHALASE"/>
    <property type="match status" value="1"/>
</dbReference>
<dbReference type="Gene3D" id="1.50.10.10">
    <property type="match status" value="1"/>
</dbReference>
<feature type="signal peptide" evidence="5">
    <location>
        <begin position="1"/>
        <end position="35"/>
    </location>
</feature>
<dbReference type="PROSITE" id="PS00928">
    <property type="entry name" value="TREHALASE_2"/>
    <property type="match status" value="1"/>
</dbReference>
<keyword evidence="2 4" id="KW-0378">Hydrolase</keyword>
<dbReference type="Proteomes" id="UP000092600">
    <property type="component" value="Unassembled WGS sequence"/>
</dbReference>
<dbReference type="EC" id="3.2.1.28" evidence="4"/>
<feature type="chain" id="PRO_5008508040" description="Trehalase" evidence="5">
    <location>
        <begin position="36"/>
        <end position="580"/>
    </location>
</feature>
<dbReference type="Pfam" id="PF01204">
    <property type="entry name" value="Trehalase"/>
    <property type="match status" value="1"/>
</dbReference>
<evidence type="ECO:0000256" key="3">
    <source>
        <dbReference type="ARBA" id="ARBA00023295"/>
    </source>
</evidence>
<gene>
    <name evidence="6" type="ORF">ACMD2_22065</name>
</gene>
<evidence type="ECO:0000256" key="2">
    <source>
        <dbReference type="ARBA" id="ARBA00022801"/>
    </source>
</evidence>
<dbReference type="InterPro" id="IPR018232">
    <property type="entry name" value="Glyco_hydro_37_CS"/>
</dbReference>
<sequence>MAPNHDPQNPNPLSFIFFFLLFLLLLSSSSSPSMASSDPLISFLVRLQSEALATLGPKNFDPKLYVDLPLKTDLSAAESAFARLPRSPEGAILAPVLGMFLDEYFDEAGSDLAYVEPVDFVPEPEGFLPNVENPRVRSWALEVHSLWKDLSRRVADEVRERPERHTLLPLPSPVIVPGSRFREVYYWDSYWIVRGLLVSKMYDTAKGIVNNLISLIETYGHVLNGARTYYSNRSQPPLLSSMVYDIYMRTQDLEFVKKAFPSLLKEHSFWVSDVHKVTIRDVQGHEHSLCRYQAMWNKPRPESATIDEQSASKLSTASQKENFFRQLASGAESGWDFSSRWMSNSSDLTTLATTSIIPVDLNAFIYKMELDISVFAKLVGDNSTSEKFLKASKERRAAIRSIFWNSSMKQWLDYWLISKNKCEEVYNWQADYHNHNVFASNFIPLWVKAYDSAEEVLESLQRSGLIQEVGITTSLSNTGQQWDFPNGWAPLQHLIVEGLAYSGSKEAKSVAEDIAIRWIRTNYAAYRITGAMHEKYDVTECGKPGGGGEYKPQTGFGWSNGVVLAFLEAFGWPHDREIDC</sequence>
<evidence type="ECO:0000313" key="7">
    <source>
        <dbReference type="Proteomes" id="UP000092600"/>
    </source>
</evidence>
<evidence type="ECO:0000256" key="4">
    <source>
        <dbReference type="RuleBase" id="RU361180"/>
    </source>
</evidence>
<dbReference type="InterPro" id="IPR012341">
    <property type="entry name" value="6hp_glycosidase-like_sf"/>
</dbReference>
<dbReference type="GO" id="GO:0005993">
    <property type="term" value="P:trehalose catabolic process"/>
    <property type="evidence" value="ECO:0007669"/>
    <property type="project" value="TreeGrafter"/>
</dbReference>
<comment type="caution">
    <text evidence="6">The sequence shown here is derived from an EMBL/GenBank/DDBJ whole genome shotgun (WGS) entry which is preliminary data.</text>
</comment>
<dbReference type="InterPro" id="IPR001661">
    <property type="entry name" value="Glyco_hydro_37"/>
</dbReference>
<name>A0A199UHX0_ANACO</name>
<dbReference type="PANTHER" id="PTHR23403">
    <property type="entry name" value="TREHALASE"/>
    <property type="match status" value="1"/>
</dbReference>
<evidence type="ECO:0000256" key="1">
    <source>
        <dbReference type="ARBA" id="ARBA00005615"/>
    </source>
</evidence>
<evidence type="ECO:0000256" key="5">
    <source>
        <dbReference type="SAM" id="SignalP"/>
    </source>
</evidence>
<protein>
    <recommendedName>
        <fullName evidence="4">Trehalase</fullName>
        <ecNumber evidence="4">3.2.1.28</ecNumber>
    </recommendedName>
    <alternativeName>
        <fullName evidence="4">Alpha-trehalose glucohydrolase</fullName>
    </alternativeName>
</protein>
<keyword evidence="5" id="KW-0732">Signal</keyword>
<dbReference type="AlphaFoldDB" id="A0A199UHX0"/>
<keyword evidence="3 4" id="KW-0326">Glycosidase</keyword>
<accession>A0A199UHX0</accession>
<dbReference type="PRINTS" id="PR00744">
    <property type="entry name" value="GLHYDRLASE37"/>
</dbReference>
<dbReference type="GO" id="GO:0004555">
    <property type="term" value="F:alpha,alpha-trehalase activity"/>
    <property type="evidence" value="ECO:0007669"/>
    <property type="project" value="UniProtKB-EC"/>
</dbReference>
<reference evidence="6 7" key="1">
    <citation type="journal article" date="2016" name="DNA Res.">
        <title>The draft genome of MD-2 pineapple using hybrid error correction of long reads.</title>
        <authorList>
            <person name="Redwan R.M."/>
            <person name="Saidin A."/>
            <person name="Kumar S.V."/>
        </authorList>
    </citation>
    <scope>NUCLEOTIDE SEQUENCE [LARGE SCALE GENOMIC DNA]</scope>
    <source>
        <strain evidence="7">cv. MD2</strain>
        <tissue evidence="6">Leaf</tissue>
    </source>
</reference>
<dbReference type="SUPFAM" id="SSF48208">
    <property type="entry name" value="Six-hairpin glycosidases"/>
    <property type="match status" value="1"/>
</dbReference>
<proteinExistence type="inferred from homology"/>
<comment type="catalytic activity">
    <reaction evidence="4">
        <text>alpha,alpha-trehalose + H2O = alpha-D-glucose + beta-D-glucose</text>
        <dbReference type="Rhea" id="RHEA:32675"/>
        <dbReference type="ChEBI" id="CHEBI:15377"/>
        <dbReference type="ChEBI" id="CHEBI:15903"/>
        <dbReference type="ChEBI" id="CHEBI:16551"/>
        <dbReference type="ChEBI" id="CHEBI:17925"/>
        <dbReference type="EC" id="3.2.1.28"/>
    </reaction>
</comment>